<dbReference type="NCBIfam" id="NF040586">
    <property type="entry name" value="FxSxx_TPR"/>
    <property type="match status" value="1"/>
</dbReference>
<evidence type="ECO:0000313" key="5">
    <source>
        <dbReference type="EMBL" id="PRY46624.1"/>
    </source>
</evidence>
<keyword evidence="6" id="KW-1185">Reference proteome</keyword>
<evidence type="ECO:0000256" key="2">
    <source>
        <dbReference type="ARBA" id="ARBA00022803"/>
    </source>
</evidence>
<dbReference type="InterPro" id="IPR027417">
    <property type="entry name" value="P-loop_NTPase"/>
</dbReference>
<dbReference type="RefSeq" id="WP_106185619.1">
    <property type="nucleotide sequence ID" value="NZ_PVTF01000001.1"/>
</dbReference>
<dbReference type="OrthoDB" id="3885120at2"/>
<proteinExistence type="predicted"/>
<dbReference type="Gene3D" id="1.25.40.10">
    <property type="entry name" value="Tetratricopeptide repeat domain"/>
    <property type="match status" value="3"/>
</dbReference>
<dbReference type="Proteomes" id="UP000239494">
    <property type="component" value="Unassembled WGS sequence"/>
</dbReference>
<evidence type="ECO:0000259" key="4">
    <source>
        <dbReference type="Pfam" id="PF25000"/>
    </source>
</evidence>
<keyword evidence="2" id="KW-0802">TPR repeat</keyword>
<dbReference type="AlphaFoldDB" id="A0A2T0TLM8"/>
<protein>
    <submittedName>
        <fullName evidence="5">Tfp pilus assembly protein PilF</fullName>
    </submittedName>
</protein>
<dbReference type="Pfam" id="PF13374">
    <property type="entry name" value="TPR_10"/>
    <property type="match status" value="3"/>
</dbReference>
<comment type="caution">
    <text evidence="5">The sequence shown here is derived from an EMBL/GenBank/DDBJ whole genome shotgun (WGS) entry which is preliminary data.</text>
</comment>
<dbReference type="Gene3D" id="3.40.50.300">
    <property type="entry name" value="P-loop containing nucleotide triphosphate hydrolases"/>
    <property type="match status" value="1"/>
</dbReference>
<keyword evidence="3" id="KW-1133">Transmembrane helix</keyword>
<dbReference type="EMBL" id="PVTF01000001">
    <property type="protein sequence ID" value="PRY46624.1"/>
    <property type="molecule type" value="Genomic_DNA"/>
</dbReference>
<evidence type="ECO:0000256" key="3">
    <source>
        <dbReference type="SAM" id="Phobius"/>
    </source>
</evidence>
<dbReference type="PANTHER" id="PTHR45641">
    <property type="entry name" value="TETRATRICOPEPTIDE REPEAT PROTEIN (AFU_ORTHOLOGUE AFUA_6G03870)"/>
    <property type="match status" value="1"/>
</dbReference>
<accession>A0A2T0TLM8</accession>
<keyword evidence="3" id="KW-0812">Transmembrane</keyword>
<feature type="transmembrane region" description="Helical" evidence="3">
    <location>
        <begin position="6"/>
        <end position="27"/>
    </location>
</feature>
<keyword evidence="3" id="KW-0472">Membrane</keyword>
<dbReference type="SUPFAM" id="SSF52540">
    <property type="entry name" value="P-loop containing nucleoside triphosphate hydrolases"/>
    <property type="match status" value="1"/>
</dbReference>
<organism evidence="5 6">
    <name type="scientific">Umezawaea tangerina</name>
    <dbReference type="NCBI Taxonomy" id="84725"/>
    <lineage>
        <taxon>Bacteria</taxon>
        <taxon>Bacillati</taxon>
        <taxon>Actinomycetota</taxon>
        <taxon>Actinomycetes</taxon>
        <taxon>Pseudonocardiales</taxon>
        <taxon>Pseudonocardiaceae</taxon>
        <taxon>Umezawaea</taxon>
    </lineage>
</organism>
<dbReference type="PANTHER" id="PTHR45641:SF19">
    <property type="entry name" value="NEPHROCYSTIN-3"/>
    <property type="match status" value="1"/>
</dbReference>
<sequence length="755" mass="81647">MASRQVKINVVAVVLLGAAVGLVTNYASDAIPDWFKDQTRVWLVFSVLVLLSIVVQFVAPGEKPERPTVTLRSTVQARVWNAPSRNPHFTGRDNDLSELHRLLKARSRVAVQAVRGMGGVGKTQLALEFCHRHCARLDAVWWIGAENPTLIPDQLRGLGRALGLDLPADVADAAQVVLSHLRGLPRWLLVFDNAESVADLHPFLPSSGTGKVLVTTRRAGFDALGGVLDLDTMARRESVALLARRSPVLTADQADELAELLGDLPLGLEQAAAYLAQSRMPPHEYLQLLRTSPDGLADKGEDGQRRTADRSLHTLWTLSLRRLDEHNPQAAQLLAVCSYLAPEAVPMELFTTNSAVLPTPLDADAANAATLSHVVGVLTDYSLVKRDQNTITVHRLVQLAVREHATSPTPDADSEHHPLAWTLALLHAHLPLGVYKDPTAWPRWQQLLPHVLAALHHHHATPDLARETTLWLLNQTSSYLQTIGLAGQARPLAERALTINEATHDPDHPHVAVSLSNLAMVLQGLGQPATAQPLLERALAIDEATHGPDHPHVAIDLSNLAMVLQGLGQPATAQPLLERALAIGEATHGPDHPKVAIRLGNLALVLQDLGQPATAQPLLERALTINEATHDPDHPHVAVSLSNLALVLRDLGQPATAQPLLERALAIGEATHGPDHPKVAIRLSNLALVLRGLGQPATAQPLLERALTIDEATHGPDHPHVAIRLGNLAMVLQDLGQPHDAELLLERARRIRSTQ</sequence>
<dbReference type="InterPro" id="IPR011990">
    <property type="entry name" value="TPR-like_helical_dom_sf"/>
</dbReference>
<keyword evidence="1" id="KW-0677">Repeat</keyword>
<name>A0A2T0TLM8_9PSEU</name>
<dbReference type="SMART" id="SM00028">
    <property type="entry name" value="TPR"/>
    <property type="match status" value="6"/>
</dbReference>
<dbReference type="InterPro" id="IPR019734">
    <property type="entry name" value="TPR_rpt"/>
</dbReference>
<dbReference type="SUPFAM" id="SSF48452">
    <property type="entry name" value="TPR-like"/>
    <property type="match status" value="3"/>
</dbReference>
<evidence type="ECO:0000256" key="1">
    <source>
        <dbReference type="ARBA" id="ARBA00022737"/>
    </source>
</evidence>
<gene>
    <name evidence="5" type="ORF">CLV43_101902</name>
</gene>
<dbReference type="Pfam" id="PF25000">
    <property type="entry name" value="DUF7779"/>
    <property type="match status" value="1"/>
</dbReference>
<evidence type="ECO:0000313" key="6">
    <source>
        <dbReference type="Proteomes" id="UP000239494"/>
    </source>
</evidence>
<feature type="transmembrane region" description="Helical" evidence="3">
    <location>
        <begin position="39"/>
        <end position="59"/>
    </location>
</feature>
<feature type="domain" description="DUF7779" evidence="4">
    <location>
        <begin position="323"/>
        <end position="404"/>
    </location>
</feature>
<reference evidence="5 6" key="1">
    <citation type="submission" date="2018-03" db="EMBL/GenBank/DDBJ databases">
        <title>Genomic Encyclopedia of Archaeal and Bacterial Type Strains, Phase II (KMG-II): from individual species to whole genera.</title>
        <authorList>
            <person name="Goeker M."/>
        </authorList>
    </citation>
    <scope>NUCLEOTIDE SEQUENCE [LARGE SCALE GENOMIC DNA]</scope>
    <source>
        <strain evidence="5 6">DSM 44720</strain>
    </source>
</reference>
<dbReference type="InterPro" id="IPR056681">
    <property type="entry name" value="DUF7779"/>
</dbReference>
<dbReference type="Pfam" id="PF13424">
    <property type="entry name" value="TPR_12"/>
    <property type="match status" value="2"/>
</dbReference>